<sequence>MFYSHDHKYILYSSIESFACNPEGNYNLVVYTKSGQRHEFNYQSREEQKRALELMIENVGKQNPQ</sequence>
<organism evidence="1 2">
    <name type="scientific">Acinetobacter phage YMC11/11/R3177</name>
    <dbReference type="NCBI Taxonomy" id="1628721"/>
    <lineage>
        <taxon>Viruses</taxon>
        <taxon>Duplodnaviria</taxon>
        <taxon>Heunggongvirae</taxon>
        <taxon>Uroviricota</taxon>
        <taxon>Caudoviricetes</taxon>
        <taxon>Vieuvirus</taxon>
        <taxon>Vieuvirus R3177</taxon>
    </lineage>
</organism>
<dbReference type="Proteomes" id="UP000222907">
    <property type="component" value="Segment"/>
</dbReference>
<protein>
    <submittedName>
        <fullName evidence="1">Uncharacterized protein</fullName>
    </submittedName>
</protein>
<proteinExistence type="predicted"/>
<evidence type="ECO:0000313" key="1">
    <source>
        <dbReference type="EMBL" id="AJT61367.1"/>
    </source>
</evidence>
<gene>
    <name evidence="1" type="ORF">ABA3177_00510</name>
</gene>
<dbReference type="EMBL" id="KP861230">
    <property type="protein sequence ID" value="AJT61367.1"/>
    <property type="molecule type" value="Genomic_DNA"/>
</dbReference>
<keyword evidence="2" id="KW-1185">Reference proteome</keyword>
<accession>A0A0D4DCE3</accession>
<name>A0A0D4DCE3_9CAUD</name>
<reference evidence="1 2" key="1">
    <citation type="journal article" date="2015" name="Arch. Virol.">
        <title>Complete genome sequence of the siphoviral bacteriophage ??-R3177, which lyses an OXA-66-producing carbapenem-resistant Acinetobacter baumannii isolate.</title>
        <authorList>
            <person name="Jeon J."/>
            <person name="D'Souza R."/>
            <person name="Pinto N."/>
            <person name="Ryu C.M."/>
            <person name="Park J.H."/>
            <person name="Yong D."/>
            <person name="Lee K."/>
        </authorList>
    </citation>
    <scope>NUCLEOTIDE SEQUENCE [LARGE SCALE GENOMIC DNA]</scope>
</reference>
<evidence type="ECO:0000313" key="2">
    <source>
        <dbReference type="Proteomes" id="UP000222907"/>
    </source>
</evidence>